<protein>
    <submittedName>
        <fullName evidence="1">Uncharacterized protein</fullName>
    </submittedName>
</protein>
<dbReference type="AlphaFoldDB" id="A0AAE4MDI8"/>
<dbReference type="Proteomes" id="UP001273136">
    <property type="component" value="Unassembled WGS sequence"/>
</dbReference>
<accession>A0AAE4MDI8</accession>
<keyword evidence="2" id="KW-1185">Reference proteome</keyword>
<sequence length="74" mass="8204">MTTSAAKKAEIVAYLEQVAAILKEGDNDVLEVRIAKLSDGIHNSKELNHHEKQTAAGILTVRDWSALKKFLENM</sequence>
<dbReference type="RefSeq" id="WP_338094500.1">
    <property type="nucleotide sequence ID" value="NZ_JAWDKA010000006.1"/>
</dbReference>
<organism evidence="1 2">
    <name type="scientific">Methanorbis furvi</name>
    <dbReference type="NCBI Taxonomy" id="3028299"/>
    <lineage>
        <taxon>Archaea</taxon>
        <taxon>Methanobacteriati</taxon>
        <taxon>Methanobacteriota</taxon>
        <taxon>Stenosarchaea group</taxon>
        <taxon>Methanomicrobia</taxon>
        <taxon>Methanomicrobiales</taxon>
        <taxon>Methanocorpusculaceae</taxon>
        <taxon>Methanorbis</taxon>
    </lineage>
</organism>
<name>A0AAE4MDI8_9EURY</name>
<proteinExistence type="predicted"/>
<reference evidence="1" key="1">
    <citation type="submission" date="2023-06" db="EMBL/GenBank/DDBJ databases">
        <title>Genome sequence of Methancorpusculaceae sp. Ag1.</title>
        <authorList>
            <person name="Protasov E."/>
            <person name="Platt K."/>
            <person name="Poehlein A."/>
            <person name="Daniel R."/>
            <person name="Brune A."/>
        </authorList>
    </citation>
    <scope>NUCLEOTIDE SEQUENCE</scope>
    <source>
        <strain evidence="1">Ag1</strain>
    </source>
</reference>
<dbReference type="EMBL" id="JAWDKA010000006">
    <property type="protein sequence ID" value="MDV0442095.1"/>
    <property type="molecule type" value="Genomic_DNA"/>
</dbReference>
<evidence type="ECO:0000313" key="1">
    <source>
        <dbReference type="EMBL" id="MDV0442095.1"/>
    </source>
</evidence>
<evidence type="ECO:0000313" key="2">
    <source>
        <dbReference type="Proteomes" id="UP001273136"/>
    </source>
</evidence>
<gene>
    <name evidence="1" type="ORF">McpAg1_13200</name>
</gene>
<comment type="caution">
    <text evidence="1">The sequence shown here is derived from an EMBL/GenBank/DDBJ whole genome shotgun (WGS) entry which is preliminary data.</text>
</comment>